<keyword evidence="4" id="KW-1185">Reference proteome</keyword>
<dbReference type="Gene3D" id="3.20.20.70">
    <property type="entry name" value="Aldolase class I"/>
    <property type="match status" value="1"/>
</dbReference>
<comment type="pathway">
    <text evidence="2">Carbohydrate degradation; pentose phosphate pathway; D-glyceraldehyde 3-phosphate and beta-D-fructose 6-phosphate from D-ribose 5-phosphate and D-xylulose 5-phosphate (non-oxidative stage): step 2/3.</text>
</comment>
<comment type="caution">
    <text evidence="3">The sequence shown here is derived from an EMBL/GenBank/DDBJ whole genome shotgun (WGS) entry which is preliminary data.</text>
</comment>
<dbReference type="STRING" id="36646.A0A1V6UGW4"/>
<dbReference type="InterPro" id="IPR018225">
    <property type="entry name" value="Transaldolase_AS"/>
</dbReference>
<dbReference type="AlphaFoldDB" id="A0A1V6UGW4"/>
<dbReference type="PANTHER" id="PTHR10683">
    <property type="entry name" value="TRANSALDOLASE"/>
    <property type="match status" value="1"/>
</dbReference>
<dbReference type="InterPro" id="IPR001585">
    <property type="entry name" value="TAL/FSA"/>
</dbReference>
<dbReference type="GO" id="GO:0005975">
    <property type="term" value="P:carbohydrate metabolic process"/>
    <property type="evidence" value="ECO:0007669"/>
    <property type="project" value="InterPro"/>
</dbReference>
<reference evidence="4" key="1">
    <citation type="journal article" date="2017" name="Nat. Microbiol.">
        <title>Global analysis of biosynthetic gene clusters reveals vast potential of secondary metabolite production in Penicillium species.</title>
        <authorList>
            <person name="Nielsen J.C."/>
            <person name="Grijseels S."/>
            <person name="Prigent S."/>
            <person name="Ji B."/>
            <person name="Dainat J."/>
            <person name="Nielsen K.F."/>
            <person name="Frisvad J.C."/>
            <person name="Workman M."/>
            <person name="Nielsen J."/>
        </authorList>
    </citation>
    <scope>NUCLEOTIDE SEQUENCE [LARGE SCALE GENOMIC DNA]</scope>
    <source>
        <strain evidence="4">IBT 31321</strain>
    </source>
</reference>
<comment type="function">
    <text evidence="2">Catalyzes the rate-limiting step of the non-oxidative phase in the pentose phosphate pathway. Catalyzes the reversible conversion of sedheptulose-7-phosphate and D-glyceraldehyde 3-phosphate into erythrose-4-phosphate and beta-D-fructose 6-phosphate.</text>
</comment>
<evidence type="ECO:0000256" key="1">
    <source>
        <dbReference type="ARBA" id="ARBA00023270"/>
    </source>
</evidence>
<evidence type="ECO:0000313" key="3">
    <source>
        <dbReference type="EMBL" id="OQE37674.1"/>
    </source>
</evidence>
<dbReference type="UniPathway" id="UPA00115">
    <property type="reaction ID" value="UER00414"/>
</dbReference>
<organism evidence="3 4">
    <name type="scientific">Penicillium coprophilum</name>
    <dbReference type="NCBI Taxonomy" id="36646"/>
    <lineage>
        <taxon>Eukaryota</taxon>
        <taxon>Fungi</taxon>
        <taxon>Dikarya</taxon>
        <taxon>Ascomycota</taxon>
        <taxon>Pezizomycotina</taxon>
        <taxon>Eurotiomycetes</taxon>
        <taxon>Eurotiomycetidae</taxon>
        <taxon>Eurotiales</taxon>
        <taxon>Aspergillaceae</taxon>
        <taxon>Penicillium</taxon>
    </lineage>
</organism>
<dbReference type="InterPro" id="IPR013785">
    <property type="entry name" value="Aldolase_TIM"/>
</dbReference>
<comment type="catalytic activity">
    <reaction evidence="2">
        <text>D-sedoheptulose 7-phosphate + D-glyceraldehyde 3-phosphate = D-erythrose 4-phosphate + beta-D-fructose 6-phosphate</text>
        <dbReference type="Rhea" id="RHEA:17053"/>
        <dbReference type="ChEBI" id="CHEBI:16897"/>
        <dbReference type="ChEBI" id="CHEBI:57483"/>
        <dbReference type="ChEBI" id="CHEBI:57634"/>
        <dbReference type="ChEBI" id="CHEBI:59776"/>
        <dbReference type="EC" id="2.2.1.2"/>
    </reaction>
</comment>
<evidence type="ECO:0000256" key="2">
    <source>
        <dbReference type="RuleBase" id="RU000501"/>
    </source>
</evidence>
<dbReference type="Pfam" id="PF00923">
    <property type="entry name" value="TAL_FSA"/>
    <property type="match status" value="1"/>
</dbReference>
<dbReference type="GO" id="GO:0004801">
    <property type="term" value="F:transaldolase activity"/>
    <property type="evidence" value="ECO:0007669"/>
    <property type="project" value="UniProtKB-EC"/>
</dbReference>
<protein>
    <recommendedName>
        <fullName evidence="2">Transaldolase</fullName>
        <ecNumber evidence="2">2.2.1.2</ecNumber>
    </recommendedName>
</protein>
<proteinExistence type="predicted"/>
<dbReference type="Proteomes" id="UP000191500">
    <property type="component" value="Unassembled WGS sequence"/>
</dbReference>
<keyword evidence="1" id="KW-0704">Schiff base</keyword>
<keyword evidence="2" id="KW-0570">Pentose shunt</keyword>
<accession>A0A1V6UGW4</accession>
<dbReference type="EMBL" id="MDDG01000009">
    <property type="protein sequence ID" value="OQE37674.1"/>
    <property type="molecule type" value="Genomic_DNA"/>
</dbReference>
<dbReference type="GO" id="GO:0009052">
    <property type="term" value="P:pentose-phosphate shunt, non-oxidative branch"/>
    <property type="evidence" value="ECO:0007669"/>
    <property type="project" value="TreeGrafter"/>
</dbReference>
<dbReference type="PANTHER" id="PTHR10683:SF34">
    <property type="entry name" value="TRANSALDOLASE"/>
    <property type="match status" value="1"/>
</dbReference>
<keyword evidence="2" id="KW-0808">Transferase</keyword>
<dbReference type="PROSITE" id="PS00958">
    <property type="entry name" value="TRANSALDOLASE_2"/>
    <property type="match status" value="1"/>
</dbReference>
<dbReference type="SUPFAM" id="SSF51569">
    <property type="entry name" value="Aldolase"/>
    <property type="match status" value="1"/>
</dbReference>
<dbReference type="EC" id="2.2.1.2" evidence="2"/>
<name>A0A1V6UGW4_9EURO</name>
<gene>
    <name evidence="3" type="ORF">PENCOP_c009G02949</name>
</gene>
<evidence type="ECO:0000313" key="4">
    <source>
        <dbReference type="Proteomes" id="UP000191500"/>
    </source>
</evidence>
<sequence>MHECQINLLQYLRSKSQVDVDSFDVDASTEIPGCVDATSNQAEIYSEMIKPRHDSLVKEVLVFSAKVQSEFPALRLEELAFEIMAIRLAFLVIPNITGAVHVMANPCYSYHKEKVVETGKRLYRICNLLDPAFDTDRLVMKVAATWEGLQACRELKRCGIKTLATTVFTMEQAVLAGEAGCVSISPFVHEVKVFFDEKYSDTNPLLSMCVQAQRFYKKHSMSTKVKACATISLDEILKLAGVDALTITTSDLQNLQKGTGCKCLDESQSLFHDNYTTDSSDYPSYVDDESTYRREYSRSGQGAGQYKLMQALATFSDFQFKGEEFLKAHQQHLI</sequence>